<organism evidence="1 2">
    <name type="scientific">Bisgaardia hudsonensis</name>
    <dbReference type="NCBI Taxonomy" id="109472"/>
    <lineage>
        <taxon>Bacteria</taxon>
        <taxon>Pseudomonadati</taxon>
        <taxon>Pseudomonadota</taxon>
        <taxon>Gammaproteobacteria</taxon>
        <taxon>Pasteurellales</taxon>
        <taxon>Pasteurellaceae</taxon>
        <taxon>Bisgaardia</taxon>
    </lineage>
</organism>
<dbReference type="Pfam" id="PF07445">
    <property type="entry name" value="PriC"/>
    <property type="match status" value="1"/>
</dbReference>
<accession>A0A4R2N0M1</accession>
<proteinExistence type="predicted"/>
<protein>
    <submittedName>
        <fullName evidence="1">Restart primosome assembly protein PriC</fullName>
    </submittedName>
</protein>
<reference evidence="1 2" key="1">
    <citation type="submission" date="2019-03" db="EMBL/GenBank/DDBJ databases">
        <title>Genomic Encyclopedia of Type Strains, Phase IV (KMG-IV): sequencing the most valuable type-strain genomes for metagenomic binning, comparative biology and taxonomic classification.</title>
        <authorList>
            <person name="Goeker M."/>
        </authorList>
    </citation>
    <scope>NUCLEOTIDE SEQUENCE [LARGE SCALE GENOMIC DNA]</scope>
    <source>
        <strain evidence="1 2">DSM 28231</strain>
    </source>
</reference>
<evidence type="ECO:0000313" key="1">
    <source>
        <dbReference type="EMBL" id="TCP12925.1"/>
    </source>
</evidence>
<dbReference type="InterPro" id="IPR038338">
    <property type="entry name" value="PriC_sf"/>
</dbReference>
<evidence type="ECO:0000313" key="2">
    <source>
        <dbReference type="Proteomes" id="UP000294841"/>
    </source>
</evidence>
<dbReference type="AlphaFoldDB" id="A0A4R2N0M1"/>
<keyword evidence="2" id="KW-1185">Reference proteome</keyword>
<dbReference type="EMBL" id="SLXI01000003">
    <property type="protein sequence ID" value="TCP12925.1"/>
    <property type="molecule type" value="Genomic_DNA"/>
</dbReference>
<dbReference type="Proteomes" id="UP000294841">
    <property type="component" value="Unassembled WGS sequence"/>
</dbReference>
<comment type="caution">
    <text evidence="1">The sequence shown here is derived from an EMBL/GenBank/DDBJ whole genome shotgun (WGS) entry which is preliminary data.</text>
</comment>
<dbReference type="RefSeq" id="WP_132023646.1">
    <property type="nucleotide sequence ID" value="NZ_CP016605.1"/>
</dbReference>
<dbReference type="Gene3D" id="1.20.1270.340">
    <property type="match status" value="1"/>
</dbReference>
<gene>
    <name evidence="1" type="ORF">EV697_103234</name>
</gene>
<dbReference type="InterPro" id="IPR010890">
    <property type="entry name" value="PriC"/>
</dbReference>
<dbReference type="OrthoDB" id="5690040at2"/>
<sequence>MNNTDLLLLLEQKIQYLYNHSNIHKDQQIKAKFDRTLFSESFETFGFYINEIEETLSRLKLLKNDEKEQYQFYCQKLVSQCSVLNEAIYRSSSSSNKKQQVRSRKMNTSKREKLIKEINQLPPRERLEKYYEALNSLNQKIVEEEIMLYQASTLEEKQICSEKIKITQQRKCKCLEAIELLEEYLAFRKGLDE</sequence>
<name>A0A4R2N0M1_9PAST</name>